<keyword evidence="1" id="KW-0812">Transmembrane</keyword>
<gene>
    <name evidence="2" type="ORF">MM35RIKEN_01940</name>
</gene>
<protein>
    <recommendedName>
        <fullName evidence="4">ECF transporter S component</fullName>
    </recommendedName>
</protein>
<feature type="transmembrane region" description="Helical" evidence="1">
    <location>
        <begin position="132"/>
        <end position="150"/>
    </location>
</feature>
<dbReference type="Pfam" id="PF07155">
    <property type="entry name" value="ECF-ribofla_trS"/>
    <property type="match status" value="1"/>
</dbReference>
<evidence type="ECO:0000313" key="3">
    <source>
        <dbReference type="Proteomes" id="UP000681343"/>
    </source>
</evidence>
<feature type="transmembrane region" description="Helical" evidence="1">
    <location>
        <begin position="6"/>
        <end position="28"/>
    </location>
</feature>
<dbReference type="Proteomes" id="UP000681343">
    <property type="component" value="Chromosome"/>
</dbReference>
<evidence type="ECO:0000313" key="2">
    <source>
        <dbReference type="EMBL" id="BCK78002.1"/>
    </source>
</evidence>
<feature type="transmembrane region" description="Helical" evidence="1">
    <location>
        <begin position="35"/>
        <end position="52"/>
    </location>
</feature>
<keyword evidence="1" id="KW-0472">Membrane</keyword>
<feature type="transmembrane region" description="Helical" evidence="1">
    <location>
        <begin position="91"/>
        <end position="120"/>
    </location>
</feature>
<dbReference type="KEGG" id="vfa:MM35RIKEN_01940"/>
<reference evidence="2" key="1">
    <citation type="submission" date="2020-09" db="EMBL/GenBank/DDBJ databases">
        <title>New species isolated from human feces.</title>
        <authorList>
            <person name="Kitahara M."/>
            <person name="Shigeno Y."/>
            <person name="Shime M."/>
            <person name="Matsumoto Y."/>
            <person name="Nakamura S."/>
            <person name="Motooka D."/>
            <person name="Fukuoka S."/>
            <person name="Nishikawa H."/>
            <person name="Benno Y."/>
        </authorList>
    </citation>
    <scope>NUCLEOTIDE SEQUENCE</scope>
    <source>
        <strain evidence="2">MM35</strain>
    </source>
</reference>
<dbReference type="GO" id="GO:0016020">
    <property type="term" value="C:membrane"/>
    <property type="evidence" value="ECO:0007669"/>
    <property type="project" value="InterPro"/>
</dbReference>
<sequence>MNTRKTNWRFWLSLVIMVLLVPLAVVLFTRLKQSFYLSGLTIIVLTIAAFFLHFESRKPQARELVLLAVLCALAVASRAAFGFVPHFKPMLAIVMLTGIAFGPEAGFLCGAISGFASNFIFGQGPWTPWQMFAYGIGGMLAGLFALCGILKKSPRAWRDGGWRDILGLTVFGFLCILLVVGPLLDTSTFFMAGFSASSPLAIYLAGVPVNCVHGSAVALTMLLFGKPLLDRLRRIQIKYGMMEP</sequence>
<dbReference type="Gene3D" id="1.10.1760.20">
    <property type="match status" value="1"/>
</dbReference>
<accession>A0A810PV62</accession>
<feature type="transmembrane region" description="Helical" evidence="1">
    <location>
        <begin position="200"/>
        <end position="224"/>
    </location>
</feature>
<dbReference type="InterPro" id="IPR009825">
    <property type="entry name" value="ECF_substrate-spec-like"/>
</dbReference>
<organism evidence="2 3">
    <name type="scientific">Vescimonas fastidiosa</name>
    <dbReference type="NCBI Taxonomy" id="2714353"/>
    <lineage>
        <taxon>Bacteria</taxon>
        <taxon>Bacillati</taxon>
        <taxon>Bacillota</taxon>
        <taxon>Clostridia</taxon>
        <taxon>Eubacteriales</taxon>
        <taxon>Oscillospiraceae</taxon>
        <taxon>Vescimonas</taxon>
    </lineage>
</organism>
<evidence type="ECO:0008006" key="4">
    <source>
        <dbReference type="Google" id="ProtNLM"/>
    </source>
</evidence>
<dbReference type="EMBL" id="AP023415">
    <property type="protein sequence ID" value="BCK78002.1"/>
    <property type="molecule type" value="Genomic_DNA"/>
</dbReference>
<keyword evidence="3" id="KW-1185">Reference proteome</keyword>
<evidence type="ECO:0000256" key="1">
    <source>
        <dbReference type="SAM" id="Phobius"/>
    </source>
</evidence>
<feature type="transmembrane region" description="Helical" evidence="1">
    <location>
        <begin position="64"/>
        <end position="84"/>
    </location>
</feature>
<dbReference type="AlphaFoldDB" id="A0A810PV62"/>
<proteinExistence type="predicted"/>
<keyword evidence="1" id="KW-1133">Transmembrane helix</keyword>
<dbReference type="RefSeq" id="WP_212818531.1">
    <property type="nucleotide sequence ID" value="NZ_AP023415.1"/>
</dbReference>
<name>A0A810PV62_9FIRM</name>